<evidence type="ECO:0000256" key="3">
    <source>
        <dbReference type="ARBA" id="ARBA00022692"/>
    </source>
</evidence>
<keyword evidence="2" id="KW-1003">Cell membrane</keyword>
<feature type="transmembrane region" description="Helical" evidence="11">
    <location>
        <begin position="587"/>
        <end position="608"/>
    </location>
</feature>
<comment type="subcellular location">
    <subcellularLocation>
        <location evidence="1">Cell membrane</location>
        <topology evidence="1">Multi-pass membrane protein</topology>
    </subcellularLocation>
</comment>
<evidence type="ECO:0000256" key="8">
    <source>
        <dbReference type="ARBA" id="ARBA00023170"/>
    </source>
</evidence>
<dbReference type="Proteomes" id="UP000694415">
    <property type="component" value="Unplaced"/>
</dbReference>
<feature type="transmembrane region" description="Helical" evidence="11">
    <location>
        <begin position="740"/>
        <end position="764"/>
    </location>
</feature>
<dbReference type="InterPro" id="IPR017978">
    <property type="entry name" value="GPCR_3_C"/>
</dbReference>
<dbReference type="Ensembl" id="ENSMSIT00000038640.1">
    <property type="protein sequence ID" value="ENSMSIP00000030656.1"/>
    <property type="gene ID" value="ENSMSIG00000025684.1"/>
</dbReference>
<keyword evidence="6" id="KW-0297">G-protein coupled receptor</keyword>
<dbReference type="FunFam" id="3.40.50.2300:FF:000687">
    <property type="entry name" value="Vomeronasal 2, receptor 76"/>
    <property type="match status" value="1"/>
</dbReference>
<feature type="signal peptide" evidence="12">
    <location>
        <begin position="1"/>
        <end position="21"/>
    </location>
</feature>
<dbReference type="PANTHER" id="PTHR24061:SF413">
    <property type="entry name" value="VOMERONASAL 2, RECEPTOR 66-RELATED"/>
    <property type="match status" value="1"/>
</dbReference>
<evidence type="ECO:0000256" key="6">
    <source>
        <dbReference type="ARBA" id="ARBA00023040"/>
    </source>
</evidence>
<dbReference type="InterPro" id="IPR000337">
    <property type="entry name" value="GPCR_3"/>
</dbReference>
<keyword evidence="7 11" id="KW-0472">Membrane</keyword>
<dbReference type="InterPro" id="IPR000068">
    <property type="entry name" value="GPCR_3_Ca_sens_rcpt-rel"/>
</dbReference>
<proteinExistence type="predicted"/>
<accession>A0A8C6N2A2</accession>
<dbReference type="GO" id="GO:0005886">
    <property type="term" value="C:plasma membrane"/>
    <property type="evidence" value="ECO:0007669"/>
    <property type="project" value="UniProtKB-SubCell"/>
</dbReference>
<evidence type="ECO:0000256" key="12">
    <source>
        <dbReference type="SAM" id="SignalP"/>
    </source>
</evidence>
<evidence type="ECO:0000256" key="11">
    <source>
        <dbReference type="SAM" id="Phobius"/>
    </source>
</evidence>
<evidence type="ECO:0000313" key="15">
    <source>
        <dbReference type="Proteomes" id="UP000694415"/>
    </source>
</evidence>
<dbReference type="Gene3D" id="2.10.50.30">
    <property type="entry name" value="GPCR, family 3, nine cysteines domain"/>
    <property type="match status" value="1"/>
</dbReference>
<keyword evidence="4 12" id="KW-0732">Signal</keyword>
<keyword evidence="9" id="KW-0325">Glycoprotein</keyword>
<evidence type="ECO:0000256" key="4">
    <source>
        <dbReference type="ARBA" id="ARBA00022729"/>
    </source>
</evidence>
<dbReference type="CDD" id="cd15283">
    <property type="entry name" value="7tmC_V2R_pheromone"/>
    <property type="match status" value="1"/>
</dbReference>
<evidence type="ECO:0000313" key="14">
    <source>
        <dbReference type="Ensembl" id="ENSMSIP00000030656.1"/>
    </source>
</evidence>
<evidence type="ECO:0000256" key="9">
    <source>
        <dbReference type="ARBA" id="ARBA00023180"/>
    </source>
</evidence>
<protein>
    <submittedName>
        <fullName evidence="14">Vomeronasal 2, receptor 75</fullName>
    </submittedName>
</protein>
<feature type="transmembrane region" description="Helical" evidence="11">
    <location>
        <begin position="776"/>
        <end position="796"/>
    </location>
</feature>
<dbReference type="CDD" id="cd06365">
    <property type="entry name" value="PBP1_pheromone_receptor"/>
    <property type="match status" value="1"/>
</dbReference>
<reference evidence="14" key="2">
    <citation type="submission" date="2025-09" db="UniProtKB">
        <authorList>
            <consortium name="Ensembl"/>
        </authorList>
    </citation>
    <scope>IDENTIFICATION</scope>
</reference>
<dbReference type="PANTHER" id="PTHR24061">
    <property type="entry name" value="CALCIUM-SENSING RECEPTOR-RELATED"/>
    <property type="match status" value="1"/>
</dbReference>
<dbReference type="InterPro" id="IPR028082">
    <property type="entry name" value="Peripla_BP_I"/>
</dbReference>
<evidence type="ECO:0000259" key="13">
    <source>
        <dbReference type="PROSITE" id="PS50259"/>
    </source>
</evidence>
<evidence type="ECO:0000256" key="7">
    <source>
        <dbReference type="ARBA" id="ARBA00023136"/>
    </source>
</evidence>
<dbReference type="GeneTree" id="ENSGT00950000183069"/>
<dbReference type="FunFam" id="3.40.50.2300:FF:000024">
    <property type="entry name" value="Vomeronasal 2, receptor 73"/>
    <property type="match status" value="1"/>
</dbReference>
<dbReference type="InterPro" id="IPR038550">
    <property type="entry name" value="GPCR_3_9-Cys_sf"/>
</dbReference>
<feature type="transmembrane region" description="Helical" evidence="11">
    <location>
        <begin position="620"/>
        <end position="641"/>
    </location>
</feature>
<feature type="transmembrane region" description="Helical" evidence="11">
    <location>
        <begin position="697"/>
        <end position="720"/>
    </location>
</feature>
<keyword evidence="10" id="KW-0807">Transducer</keyword>
<dbReference type="InterPro" id="IPR011500">
    <property type="entry name" value="GPCR_3_9-Cys_dom"/>
</dbReference>
<dbReference type="PRINTS" id="PR01535">
    <property type="entry name" value="VOMERONASL2R"/>
</dbReference>
<keyword evidence="15" id="KW-1185">Reference proteome</keyword>
<dbReference type="Pfam" id="PF00003">
    <property type="entry name" value="7tm_3"/>
    <property type="match status" value="1"/>
</dbReference>
<dbReference type="Gene3D" id="3.40.50.2300">
    <property type="match status" value="2"/>
</dbReference>
<evidence type="ECO:0000256" key="1">
    <source>
        <dbReference type="ARBA" id="ARBA00004651"/>
    </source>
</evidence>
<feature type="domain" description="G-protein coupled receptors family 3 profile" evidence="13">
    <location>
        <begin position="583"/>
        <end position="846"/>
    </location>
</feature>
<dbReference type="InterPro" id="IPR001828">
    <property type="entry name" value="ANF_lig-bd_rcpt"/>
</dbReference>
<organism evidence="14 15">
    <name type="scientific">Mus spicilegus</name>
    <name type="common">Mound-building mouse</name>
    <dbReference type="NCBI Taxonomy" id="10103"/>
    <lineage>
        <taxon>Eukaryota</taxon>
        <taxon>Metazoa</taxon>
        <taxon>Chordata</taxon>
        <taxon>Craniata</taxon>
        <taxon>Vertebrata</taxon>
        <taxon>Euteleostomi</taxon>
        <taxon>Mammalia</taxon>
        <taxon>Eutheria</taxon>
        <taxon>Euarchontoglires</taxon>
        <taxon>Glires</taxon>
        <taxon>Rodentia</taxon>
        <taxon>Myomorpha</taxon>
        <taxon>Muroidea</taxon>
        <taxon>Muridae</taxon>
        <taxon>Murinae</taxon>
        <taxon>Mus</taxon>
        <taxon>Mus</taxon>
    </lineage>
</organism>
<dbReference type="PRINTS" id="PR00248">
    <property type="entry name" value="GPCRMGR"/>
</dbReference>
<dbReference type="SUPFAM" id="SSF53822">
    <property type="entry name" value="Periplasmic binding protein-like I"/>
    <property type="match status" value="1"/>
</dbReference>
<evidence type="ECO:0000256" key="2">
    <source>
        <dbReference type="ARBA" id="ARBA00022475"/>
    </source>
</evidence>
<keyword evidence="5 11" id="KW-1133">Transmembrane helix</keyword>
<dbReference type="PROSITE" id="PS50259">
    <property type="entry name" value="G_PROTEIN_RECEP_F3_4"/>
    <property type="match status" value="1"/>
</dbReference>
<feature type="chain" id="PRO_5034716323" evidence="12">
    <location>
        <begin position="22"/>
        <end position="853"/>
    </location>
</feature>
<dbReference type="AlphaFoldDB" id="A0A8C6N2A2"/>
<sequence>MKNTFSLISVFWFLKVSIIFCHLSDPRCFWRIKDTKNDLGDKETYCFFSIYTKQGYVKNDYFSWNLDKKVTPKTNHLIFSVYLAMEEINKNGHILPNISLLVNIECGLELYGERTGLAFKSEEFIPNYYCRNHRKYLIVLTTPKWGVSTSLGPLLYISRVPELYCGHFHLLLNDNEQFPHLYQISPKDTSLPLAMVSLVVHFRWNWIGAIVTNDDHGIQFLSELRGEMQKHIVCLSVAIIIQTEKFMALKEFRMNYNKIAMSSATVVIVYGDKDSPIQFTLIMWKSEGIWRIWVSVSQFDMITVIGDFLLYSSTGSFIFSHQQSEISGFEKFIQTVHPSNYSSEFSLAKLWWTYFTCSLPPSNCKKLKNCPIKTVFKWLFMTPIGMSMSDISYNLYNAMYAVAHSVHEMLLQQVDIWSTNAGRELEFDSWKMFSILKTLKFVNPAGDLVNMNQNLKQDTEYDIFYIQNFQKYYGLKMKIGRFSGYLPSGQQLYMSKEMMEWATDMDQILPSICSMPCRPGLRKSPQEEKDICCFVCNPCPENEISNMTNMDQCVKCPEDQYANEDQTLCLQKVVDVLDYRDPLGKSLAGFALCFSVLTSIVLCVFLKHRESPIVKANNQTLSYVLLISLIFCFICSLLYIGHPTMFICILQQTAFAIAFTVAASTVLAKTITVILAFKITVPGRMRWLLVSGAPKYIIFVCTMIQLIFCGIWLGTSPPFVETDVHMTHGHIIIVCNKGSVIAFYCVLGYMGSVALASFTVAFLSRKLPDTFNEAKLLTFSMLVFCSVWITFIPVYHSTKGKTMVAVEVFCILASSAGLLLCIYAPKCYIILLRPQKNSFYKFRKPHSKSENIS</sequence>
<dbReference type="FunFam" id="2.10.50.30:FF:000009">
    <property type="entry name" value="Vomeronasal 2, receptor 66"/>
    <property type="match status" value="1"/>
</dbReference>
<dbReference type="GO" id="GO:0004930">
    <property type="term" value="F:G protein-coupled receptor activity"/>
    <property type="evidence" value="ECO:0007669"/>
    <property type="project" value="UniProtKB-KW"/>
</dbReference>
<keyword evidence="3 11" id="KW-0812">Transmembrane</keyword>
<evidence type="ECO:0000256" key="5">
    <source>
        <dbReference type="ARBA" id="ARBA00022989"/>
    </source>
</evidence>
<evidence type="ECO:0000256" key="10">
    <source>
        <dbReference type="ARBA" id="ARBA00023224"/>
    </source>
</evidence>
<dbReference type="Pfam" id="PF07562">
    <property type="entry name" value="NCD3G"/>
    <property type="match status" value="1"/>
</dbReference>
<dbReference type="Pfam" id="PF01094">
    <property type="entry name" value="ANF_receptor"/>
    <property type="match status" value="1"/>
</dbReference>
<feature type="transmembrane region" description="Helical" evidence="11">
    <location>
        <begin position="653"/>
        <end position="677"/>
    </location>
</feature>
<dbReference type="InterPro" id="IPR004073">
    <property type="entry name" value="GPCR_3_vmron_rcpt_2"/>
</dbReference>
<name>A0A8C6N2A2_MUSSI</name>
<feature type="transmembrane region" description="Helical" evidence="11">
    <location>
        <begin position="802"/>
        <end position="824"/>
    </location>
</feature>
<keyword evidence="8" id="KW-0675">Receptor</keyword>
<reference evidence="14" key="1">
    <citation type="submission" date="2025-08" db="UniProtKB">
        <authorList>
            <consortium name="Ensembl"/>
        </authorList>
    </citation>
    <scope>IDENTIFICATION</scope>
</reference>